<name>A0A9K3PF25_9STRA</name>
<gene>
    <name evidence="2" type="ORF">IV203_007662</name>
</gene>
<organism evidence="2 3">
    <name type="scientific">Nitzschia inconspicua</name>
    <dbReference type="NCBI Taxonomy" id="303405"/>
    <lineage>
        <taxon>Eukaryota</taxon>
        <taxon>Sar</taxon>
        <taxon>Stramenopiles</taxon>
        <taxon>Ochrophyta</taxon>
        <taxon>Bacillariophyta</taxon>
        <taxon>Bacillariophyceae</taxon>
        <taxon>Bacillariophycidae</taxon>
        <taxon>Bacillariales</taxon>
        <taxon>Bacillariaceae</taxon>
        <taxon>Nitzschia</taxon>
    </lineage>
</organism>
<evidence type="ECO:0000313" key="3">
    <source>
        <dbReference type="Proteomes" id="UP000693970"/>
    </source>
</evidence>
<dbReference type="AlphaFoldDB" id="A0A9K3PF25"/>
<sequence length="125" mass="13982">MIILVLKLMEIQIRQTMESQLEDLPRLTSTRKPNPFSFPTTTPRSKCLELLPVRRNPARSKLMSHLIAKIETRGDGKDTQATRPLEMAEKRPFIDIQSNARSDVGNEGHGSTNGALSVALDNKSQ</sequence>
<evidence type="ECO:0000256" key="1">
    <source>
        <dbReference type="SAM" id="MobiDB-lite"/>
    </source>
</evidence>
<reference evidence="2" key="1">
    <citation type="journal article" date="2021" name="Sci. Rep.">
        <title>Diploid genomic architecture of Nitzschia inconspicua, an elite biomass production diatom.</title>
        <authorList>
            <person name="Oliver A."/>
            <person name="Podell S."/>
            <person name="Pinowska A."/>
            <person name="Traller J.C."/>
            <person name="Smith S.R."/>
            <person name="McClure R."/>
            <person name="Beliaev A."/>
            <person name="Bohutskyi P."/>
            <person name="Hill E.A."/>
            <person name="Rabines A."/>
            <person name="Zheng H."/>
            <person name="Allen L.Z."/>
            <person name="Kuo A."/>
            <person name="Grigoriev I.V."/>
            <person name="Allen A.E."/>
            <person name="Hazlebeck D."/>
            <person name="Allen E.E."/>
        </authorList>
    </citation>
    <scope>NUCLEOTIDE SEQUENCE</scope>
    <source>
        <strain evidence="2">Hildebrandi</strain>
    </source>
</reference>
<evidence type="ECO:0000313" key="2">
    <source>
        <dbReference type="EMBL" id="KAG7342569.1"/>
    </source>
</evidence>
<accession>A0A9K3PF25</accession>
<feature type="region of interest" description="Disordered" evidence="1">
    <location>
        <begin position="70"/>
        <end position="125"/>
    </location>
</feature>
<reference evidence="2" key="2">
    <citation type="submission" date="2021-04" db="EMBL/GenBank/DDBJ databases">
        <authorList>
            <person name="Podell S."/>
        </authorList>
    </citation>
    <scope>NUCLEOTIDE SEQUENCE</scope>
    <source>
        <strain evidence="2">Hildebrandi</strain>
    </source>
</reference>
<protein>
    <submittedName>
        <fullName evidence="2">Uncharacterized protein</fullName>
    </submittedName>
</protein>
<dbReference type="Proteomes" id="UP000693970">
    <property type="component" value="Unassembled WGS sequence"/>
</dbReference>
<proteinExistence type="predicted"/>
<keyword evidence="3" id="KW-1185">Reference proteome</keyword>
<comment type="caution">
    <text evidence="2">The sequence shown here is derived from an EMBL/GenBank/DDBJ whole genome shotgun (WGS) entry which is preliminary data.</text>
</comment>
<feature type="compositionally biased region" description="Basic and acidic residues" evidence="1">
    <location>
        <begin position="70"/>
        <end position="93"/>
    </location>
</feature>
<dbReference type="EMBL" id="JAGRRH010000025">
    <property type="protein sequence ID" value="KAG7342569.1"/>
    <property type="molecule type" value="Genomic_DNA"/>
</dbReference>